<evidence type="ECO:0000313" key="2">
    <source>
        <dbReference type="Proteomes" id="UP000234681"/>
    </source>
</evidence>
<evidence type="ECO:0000313" key="1">
    <source>
        <dbReference type="EMBL" id="EDL96756.1"/>
    </source>
</evidence>
<dbReference type="Proteomes" id="UP000234681">
    <property type="component" value="Chromosome 19"/>
</dbReference>
<reference evidence="2" key="1">
    <citation type="submission" date="2005-09" db="EMBL/GenBank/DDBJ databases">
        <authorList>
            <person name="Mural R.J."/>
            <person name="Li P.W."/>
            <person name="Adams M.D."/>
            <person name="Amanatides P.G."/>
            <person name="Baden-Tillson H."/>
            <person name="Barnstead M."/>
            <person name="Chin S.H."/>
            <person name="Dew I."/>
            <person name="Evans C.A."/>
            <person name="Ferriera S."/>
            <person name="Flanigan M."/>
            <person name="Fosler C."/>
            <person name="Glodek A."/>
            <person name="Gu Z."/>
            <person name="Holt R.A."/>
            <person name="Jennings D."/>
            <person name="Kraft C.L."/>
            <person name="Lu F."/>
            <person name="Nguyen T."/>
            <person name="Nusskern D.R."/>
            <person name="Pfannkoch C.M."/>
            <person name="Sitter C."/>
            <person name="Sutton G.G."/>
            <person name="Venter J.C."/>
            <person name="Wang Z."/>
            <person name="Woodage T."/>
            <person name="Zheng X.H."/>
            <person name="Zhong F."/>
        </authorList>
    </citation>
    <scope>NUCLEOTIDE SEQUENCE [LARGE SCALE GENOMIC DNA]</scope>
    <source>
        <strain>BN</strain>
        <strain evidence="2">Sprague-Dawley</strain>
    </source>
</reference>
<accession>A6KJ34</accession>
<dbReference type="EMBL" id="CH474054">
    <property type="protein sequence ID" value="EDL96756.1"/>
    <property type="molecule type" value="Genomic_DNA"/>
</dbReference>
<proteinExistence type="predicted"/>
<name>A6KJ34_RAT</name>
<gene>
    <name evidence="1" type="ORF">rCG_50926</name>
</gene>
<sequence length="50" mass="5649">MDVRTTRPAERLQGYALDFLPTASVYSCHVIYGSGESHKATEQRQMNLGY</sequence>
<dbReference type="AlphaFoldDB" id="A6KJ34"/>
<organism evidence="1 2">
    <name type="scientific">Rattus norvegicus</name>
    <name type="common">Rat</name>
    <dbReference type="NCBI Taxonomy" id="10116"/>
    <lineage>
        <taxon>Eukaryota</taxon>
        <taxon>Metazoa</taxon>
        <taxon>Chordata</taxon>
        <taxon>Craniata</taxon>
        <taxon>Vertebrata</taxon>
        <taxon>Euteleostomi</taxon>
        <taxon>Mammalia</taxon>
        <taxon>Eutheria</taxon>
        <taxon>Euarchontoglires</taxon>
        <taxon>Glires</taxon>
        <taxon>Rodentia</taxon>
        <taxon>Myomorpha</taxon>
        <taxon>Muroidea</taxon>
        <taxon>Muridae</taxon>
        <taxon>Murinae</taxon>
        <taxon>Rattus</taxon>
    </lineage>
</organism>
<protein>
    <submittedName>
        <fullName evidence="1">RCG50926, isoform CRA_a</fullName>
    </submittedName>
</protein>